<evidence type="ECO:0000313" key="4">
    <source>
        <dbReference type="EMBL" id="MBD3869124.1"/>
    </source>
</evidence>
<feature type="signal peptide" evidence="3">
    <location>
        <begin position="1"/>
        <end position="20"/>
    </location>
</feature>
<gene>
    <name evidence="4" type="ORF">IFK94_13460</name>
</gene>
<dbReference type="AlphaFoldDB" id="A0A8J6Y4A5"/>
<dbReference type="GO" id="GO:0005737">
    <property type="term" value="C:cytoplasm"/>
    <property type="evidence" value="ECO:0007669"/>
    <property type="project" value="TreeGrafter"/>
</dbReference>
<dbReference type="PANTHER" id="PTHR23422:SF9">
    <property type="entry name" value="ZN-DEPENDENT HYDROLASE"/>
    <property type="match status" value="1"/>
</dbReference>
<dbReference type="Gene3D" id="3.30.540.30">
    <property type="match status" value="1"/>
</dbReference>
<dbReference type="PROSITE" id="PS51257">
    <property type="entry name" value="PROKAR_LIPOPROTEIN"/>
    <property type="match status" value="1"/>
</dbReference>
<evidence type="ECO:0000256" key="3">
    <source>
        <dbReference type="SAM" id="SignalP"/>
    </source>
</evidence>
<dbReference type="EMBL" id="JACXWD010000061">
    <property type="protein sequence ID" value="MBD3869124.1"/>
    <property type="molecule type" value="Genomic_DNA"/>
</dbReference>
<accession>A0A8J6Y4A5</accession>
<organism evidence="4 5">
    <name type="scientific">Candidatus Polarisedimenticola svalbardensis</name>
    <dbReference type="NCBI Taxonomy" id="2886004"/>
    <lineage>
        <taxon>Bacteria</taxon>
        <taxon>Pseudomonadati</taxon>
        <taxon>Acidobacteriota</taxon>
        <taxon>Candidatus Polarisedimenticolia</taxon>
        <taxon>Candidatus Polarisedimenticolales</taxon>
        <taxon>Candidatus Polarisedimenticolaceae</taxon>
        <taxon>Candidatus Polarisedimenticola</taxon>
    </lineage>
</organism>
<protein>
    <submittedName>
        <fullName evidence="4">Zn-dependent hydrolase</fullName>
    </submittedName>
</protein>
<proteinExistence type="predicted"/>
<keyword evidence="2 4" id="KW-0378">Hydrolase</keyword>
<dbReference type="Pfam" id="PF03571">
    <property type="entry name" value="Peptidase_M49"/>
    <property type="match status" value="1"/>
</dbReference>
<dbReference type="Proteomes" id="UP000648239">
    <property type="component" value="Unassembled WGS sequence"/>
</dbReference>
<keyword evidence="1" id="KW-0479">Metal-binding</keyword>
<dbReference type="InterPro" id="IPR039461">
    <property type="entry name" value="Peptidase_M49"/>
</dbReference>
<evidence type="ECO:0000313" key="5">
    <source>
        <dbReference type="Proteomes" id="UP000648239"/>
    </source>
</evidence>
<evidence type="ECO:0000256" key="1">
    <source>
        <dbReference type="ARBA" id="ARBA00022723"/>
    </source>
</evidence>
<dbReference type="GO" id="GO:0046872">
    <property type="term" value="F:metal ion binding"/>
    <property type="evidence" value="ECO:0007669"/>
    <property type="project" value="UniProtKB-KW"/>
</dbReference>
<dbReference type="PANTHER" id="PTHR23422">
    <property type="entry name" value="DIPEPTIDYL PEPTIDASE III-RELATED"/>
    <property type="match status" value="1"/>
</dbReference>
<reference evidence="4 5" key="1">
    <citation type="submission" date="2020-08" db="EMBL/GenBank/DDBJ databases">
        <title>Acidobacteriota in marine sediments use diverse sulfur dissimilation pathways.</title>
        <authorList>
            <person name="Wasmund K."/>
        </authorList>
    </citation>
    <scope>NUCLEOTIDE SEQUENCE [LARGE SCALE GENOMIC DNA]</scope>
    <source>
        <strain evidence="4">MAG AM4</strain>
    </source>
</reference>
<comment type="caution">
    <text evidence="4">The sequence shown here is derived from an EMBL/GenBank/DDBJ whole genome shotgun (WGS) entry which is preliminary data.</text>
</comment>
<feature type="chain" id="PRO_5035168961" evidence="3">
    <location>
        <begin position="21"/>
        <end position="554"/>
    </location>
</feature>
<keyword evidence="3" id="KW-0732">Signal</keyword>
<evidence type="ECO:0000256" key="2">
    <source>
        <dbReference type="ARBA" id="ARBA00022801"/>
    </source>
</evidence>
<dbReference type="GO" id="GO:0008239">
    <property type="term" value="F:dipeptidyl-peptidase activity"/>
    <property type="evidence" value="ECO:0007669"/>
    <property type="project" value="TreeGrafter"/>
</dbReference>
<name>A0A8J6Y4A5_9BACT</name>
<sequence length="554" mass="60659">MRTKLLTVILMLAIAALTLACQSGGDAPATDGSDLEGAMASEVAKYAVFELTADLSGLTENQKKMIPLLIEASDAMDEIFWLESYGDRDALLDSLTDPSVRRFADINYGPWDRLNGHAPFTDVAGEKPKGAGFYPADMTKEEFEAALSSDIGLRSLYSVVRRDQDGGLVPVRFHDAFPEQTQRAAAALTAAALLAEDEGFAGYLTLRAEALLADDYRDSDLAWLDMKDNTLDIVIGPIETYEDELYGYKAAHEAYLLLKDKAWSEKLAHYAALLPELQKGLPVPAEYKAERPGSDSDLNAYDVLYYAGHSNAGSKTIAINLPNDEKVQLQKGTRRLQLKNAMKAKFDKILLPISDFLIAEDQRGQIRFEAFFENVMFHEVAHGLGIKNTLNGNGTVREAMKDLAGPLEEGKADVLGLYMITKLQEMGEMDDTELLDNYVTYMAGIFRSSRFGSASAHGRANMAQFGFFEEMGAFNRDDATGTYRVDFEKMQAAVMALAGKILILQGDGDYDGVAVYLPEAGGMGETLAADLARLDETDIPKDIVFEQGVEVLGL</sequence>